<accession>A0A2U9BDK5</accession>
<dbReference type="AlphaFoldDB" id="A0A2U9BDK5"/>
<evidence type="ECO:0000313" key="2">
    <source>
        <dbReference type="EMBL" id="AWP02004.1"/>
    </source>
</evidence>
<organism evidence="2 3">
    <name type="scientific">Scophthalmus maximus</name>
    <name type="common">Turbot</name>
    <name type="synonym">Psetta maxima</name>
    <dbReference type="NCBI Taxonomy" id="52904"/>
    <lineage>
        <taxon>Eukaryota</taxon>
        <taxon>Metazoa</taxon>
        <taxon>Chordata</taxon>
        <taxon>Craniata</taxon>
        <taxon>Vertebrata</taxon>
        <taxon>Euteleostomi</taxon>
        <taxon>Actinopterygii</taxon>
        <taxon>Neopterygii</taxon>
        <taxon>Teleostei</taxon>
        <taxon>Neoteleostei</taxon>
        <taxon>Acanthomorphata</taxon>
        <taxon>Carangaria</taxon>
        <taxon>Pleuronectiformes</taxon>
        <taxon>Pleuronectoidei</taxon>
        <taxon>Scophthalmidae</taxon>
        <taxon>Scophthalmus</taxon>
    </lineage>
</organism>
<protein>
    <submittedName>
        <fullName evidence="2">Putative macrophage mannose receptor 1-like</fullName>
    </submittedName>
</protein>
<keyword evidence="2" id="KW-0675">Receptor</keyword>
<evidence type="ECO:0000256" key="1">
    <source>
        <dbReference type="SAM" id="MobiDB-lite"/>
    </source>
</evidence>
<keyword evidence="3" id="KW-1185">Reference proteome</keyword>
<evidence type="ECO:0000313" key="3">
    <source>
        <dbReference type="Proteomes" id="UP000246464"/>
    </source>
</evidence>
<sequence>MLLTERQPPLRSGMGMPMSQVAFPDLRIAFATGWSYRFDLPCDDHLEFLCNEDGLILVKANKTWEEALEHCRTLDTDPNSSDTYFNHLYDLLHLHSGEADLAKTAPLRPKRCGPVYVSWQDTCGVGQWKPSAGSTAGLPPPLWEELSDNVEDGGAFATR</sequence>
<feature type="region of interest" description="Disordered" evidence="1">
    <location>
        <begin position="130"/>
        <end position="151"/>
    </location>
</feature>
<gene>
    <name evidence="2" type="ORF">SMAX5B_022739</name>
</gene>
<proteinExistence type="predicted"/>
<reference evidence="2 3" key="1">
    <citation type="submission" date="2017-12" db="EMBL/GenBank/DDBJ databases">
        <title>Integrating genomic resources of turbot (Scophthalmus maximus) in depth evaluation of genetic and physical mapping variation across individuals.</title>
        <authorList>
            <person name="Martinez P."/>
        </authorList>
    </citation>
    <scope>NUCLEOTIDE SEQUENCE [LARGE SCALE GENOMIC DNA]</scope>
</reference>
<dbReference type="Proteomes" id="UP000246464">
    <property type="component" value="Chromosome 5"/>
</dbReference>
<dbReference type="EMBL" id="CP026247">
    <property type="protein sequence ID" value="AWP02004.1"/>
    <property type="molecule type" value="Genomic_DNA"/>
</dbReference>
<name>A0A2U9BDK5_SCOMX</name>